<evidence type="ECO:0000256" key="2">
    <source>
        <dbReference type="ARBA" id="ARBA00022729"/>
    </source>
</evidence>
<comment type="subcellular location">
    <subcellularLocation>
        <location evidence="1">Periplasm</location>
    </subcellularLocation>
</comment>
<evidence type="ECO:0000256" key="3">
    <source>
        <dbReference type="ARBA" id="ARBA00022764"/>
    </source>
</evidence>
<dbReference type="GO" id="GO:0055085">
    <property type="term" value="P:transmembrane transport"/>
    <property type="evidence" value="ECO:0007669"/>
    <property type="project" value="InterPro"/>
</dbReference>
<dbReference type="InterPro" id="IPR018389">
    <property type="entry name" value="DctP_fam"/>
</dbReference>
<evidence type="ECO:0000313" key="6">
    <source>
        <dbReference type="Proteomes" id="UP000244932"/>
    </source>
</evidence>
<reference evidence="5 6" key="1">
    <citation type="submission" date="2018-03" db="EMBL/GenBank/DDBJ databases">
        <authorList>
            <person name="Keele B.F."/>
        </authorList>
    </citation>
    <scope>NUCLEOTIDE SEQUENCE [LARGE SCALE GENOMIC DNA]</scope>
    <source>
        <strain evidence="5 6">CeCT 8812</strain>
    </source>
</reference>
<accession>A0A2R8AER7</accession>
<dbReference type="Gene3D" id="3.40.190.170">
    <property type="entry name" value="Bacterial extracellular solute-binding protein, family 7"/>
    <property type="match status" value="1"/>
</dbReference>
<dbReference type="EMBL" id="OMKW01000004">
    <property type="protein sequence ID" value="SPF30686.1"/>
    <property type="molecule type" value="Genomic_DNA"/>
</dbReference>
<dbReference type="InterPro" id="IPR038404">
    <property type="entry name" value="TRAP_DctP_sf"/>
</dbReference>
<dbReference type="Proteomes" id="UP000244932">
    <property type="component" value="Unassembled WGS sequence"/>
</dbReference>
<dbReference type="Gene3D" id="3.40.190.10">
    <property type="entry name" value="Periplasmic binding protein-like II"/>
    <property type="match status" value="1"/>
</dbReference>
<evidence type="ECO:0000256" key="4">
    <source>
        <dbReference type="SAM" id="SignalP"/>
    </source>
</evidence>
<keyword evidence="6" id="KW-1185">Reference proteome</keyword>
<dbReference type="AlphaFoldDB" id="A0A2R8AER7"/>
<gene>
    <name evidence="5" type="ORF">POI8812_03028</name>
</gene>
<dbReference type="PANTHER" id="PTHR33376:SF5">
    <property type="entry name" value="EXTRACYTOPLASMIC SOLUTE RECEPTOR PROTEIN"/>
    <property type="match status" value="1"/>
</dbReference>
<sequence>MDRRGFLVAGAGVGGMALAAPAVAQGTQQLTAAVAFGDGDARANMAARMAERVSALTNGALTLDIQALPGGDLNAALNDGSIGCVAGNEDLWFDLDPAFGLFCSVPGGMMERELEAWIRSDTGQERWDALSAEYGMKSLLIGDSGGEMLWSGEALDSADALSGKTVSASGLARQVYSALGAAVEAASLSGPFAGGADIYETGPLAAQYQSRDNAPGRLYTNTPTRPSSAMSLTFGKATWDGLDDAARAVLEAAAKAETHLNNAQSMQGNALAYQALKLTQGAAIEAMPQGTWDAMMEASRAVYESLGDEGGQGRRAFRAYGRFAEAVQNWTRVSEAAFTENRARNVPS</sequence>
<protein>
    <submittedName>
        <fullName evidence="5">Monocarboxylate 2-oxoacid-binding periplasmic protein</fullName>
    </submittedName>
</protein>
<dbReference type="GO" id="GO:0042597">
    <property type="term" value="C:periplasmic space"/>
    <property type="evidence" value="ECO:0007669"/>
    <property type="project" value="UniProtKB-SubCell"/>
</dbReference>
<feature type="chain" id="PRO_5015320967" evidence="4">
    <location>
        <begin position="25"/>
        <end position="348"/>
    </location>
</feature>
<dbReference type="RefSeq" id="WP_108783402.1">
    <property type="nucleotide sequence ID" value="NZ_OMKW01000004.1"/>
</dbReference>
<dbReference type="PANTHER" id="PTHR33376">
    <property type="match status" value="1"/>
</dbReference>
<name>A0A2R8AER7_9RHOB</name>
<evidence type="ECO:0000313" key="5">
    <source>
        <dbReference type="EMBL" id="SPF30686.1"/>
    </source>
</evidence>
<organism evidence="5 6">
    <name type="scientific">Pontivivens insulae</name>
    <dbReference type="NCBI Taxonomy" id="1639689"/>
    <lineage>
        <taxon>Bacteria</taxon>
        <taxon>Pseudomonadati</taxon>
        <taxon>Pseudomonadota</taxon>
        <taxon>Alphaproteobacteria</taxon>
        <taxon>Rhodobacterales</taxon>
        <taxon>Paracoccaceae</taxon>
        <taxon>Pontivivens</taxon>
    </lineage>
</organism>
<evidence type="ECO:0000256" key="1">
    <source>
        <dbReference type="ARBA" id="ARBA00004418"/>
    </source>
</evidence>
<keyword evidence="3" id="KW-0574">Periplasm</keyword>
<keyword evidence="2 4" id="KW-0732">Signal</keyword>
<dbReference type="OrthoDB" id="9780733at2"/>
<proteinExistence type="predicted"/>
<dbReference type="Pfam" id="PF03480">
    <property type="entry name" value="DctP"/>
    <property type="match status" value="1"/>
</dbReference>
<feature type="signal peptide" evidence="4">
    <location>
        <begin position="1"/>
        <end position="24"/>
    </location>
</feature>